<dbReference type="Pfam" id="PF01425">
    <property type="entry name" value="Amidase"/>
    <property type="match status" value="1"/>
</dbReference>
<dbReference type="Proteomes" id="UP000284006">
    <property type="component" value="Unassembled WGS sequence"/>
</dbReference>
<dbReference type="PROSITE" id="PS51318">
    <property type="entry name" value="TAT"/>
    <property type="match status" value="1"/>
</dbReference>
<dbReference type="PANTHER" id="PTHR11895:SF7">
    <property type="entry name" value="GLUTAMYL-TRNA(GLN) AMIDOTRANSFERASE SUBUNIT A, MITOCHONDRIAL"/>
    <property type="match status" value="1"/>
</dbReference>
<dbReference type="InterPro" id="IPR006311">
    <property type="entry name" value="TAT_signal"/>
</dbReference>
<comment type="similarity">
    <text evidence="1">Belongs to the amidase family.</text>
</comment>
<evidence type="ECO:0000259" key="2">
    <source>
        <dbReference type="Pfam" id="PF01425"/>
    </source>
</evidence>
<reference evidence="3 4" key="1">
    <citation type="submission" date="2018-09" db="EMBL/GenBank/DDBJ databases">
        <authorList>
            <person name="Zhu H."/>
        </authorList>
    </citation>
    <scope>NUCLEOTIDE SEQUENCE [LARGE SCALE GENOMIC DNA]</scope>
    <source>
        <strain evidence="3 4">K1S02-61</strain>
    </source>
</reference>
<dbReference type="RefSeq" id="WP_119810527.1">
    <property type="nucleotide sequence ID" value="NZ_QYUP01000089.1"/>
</dbReference>
<dbReference type="GO" id="GO:0003824">
    <property type="term" value="F:catalytic activity"/>
    <property type="evidence" value="ECO:0007669"/>
    <property type="project" value="InterPro"/>
</dbReference>
<dbReference type="InterPro" id="IPR000120">
    <property type="entry name" value="Amidase"/>
</dbReference>
<accession>A0A418Y113</accession>
<evidence type="ECO:0000313" key="4">
    <source>
        <dbReference type="Proteomes" id="UP000284006"/>
    </source>
</evidence>
<name>A0A418Y113_9BURK</name>
<sequence length="519" mass="54246">MTKPTPSGVPDNGRRRLLAGGTLAAGAALLGPFARAAQAAPRGAISSADYLALDATAMAEAVRRRQLSGAELMAAAMARCDAVNPRVNAVVMRHDERARALLAGGAGRGGALAGVPMLVKDLQTQVAGTVTTHGSRLFRDAPPAERSSTLVERYEAAGSVVFGKTSSPEFGLSTTTESRQWGQTRNPWNLAHSAGGSSGGAAAAVAAGIIPAAHATDGGGSIRIPASYCGLFGLKPSRYRTPSGPLRYEGWFGASVGHVVSRSVRDSALLLDVGHGHEAGSPYWSAPLERPFVAELKRAPGKLRVALVADALTGAPLDPAIRRTLDDTVKLLLGLGHHVDADRLGLDPRQLFGSHGAVVGAALLATVRDREQQLGRALATDELEQVTHHILRNGATVTGEGLYRARQGFESITMGMESMLAKYDVILSPVTATVTPLLGALSLDQAYESYARAAMGSAAFTLPANVGGQPSMSVPLGWSDDGLPIGMMFTARIGAEGLLFRLAAQLERERPWAQRRAQL</sequence>
<protein>
    <submittedName>
        <fullName evidence="3">Amidase</fullName>
    </submittedName>
</protein>
<evidence type="ECO:0000256" key="1">
    <source>
        <dbReference type="ARBA" id="ARBA00009199"/>
    </source>
</evidence>
<evidence type="ECO:0000313" key="3">
    <source>
        <dbReference type="EMBL" id="RJG19038.1"/>
    </source>
</evidence>
<dbReference type="InterPro" id="IPR023631">
    <property type="entry name" value="Amidase_dom"/>
</dbReference>
<keyword evidence="4" id="KW-1185">Reference proteome</keyword>
<dbReference type="PROSITE" id="PS00571">
    <property type="entry name" value="AMIDASES"/>
    <property type="match status" value="1"/>
</dbReference>
<comment type="caution">
    <text evidence="3">The sequence shown here is derived from an EMBL/GenBank/DDBJ whole genome shotgun (WGS) entry which is preliminary data.</text>
</comment>
<dbReference type="OrthoDB" id="8576090at2"/>
<dbReference type="PANTHER" id="PTHR11895">
    <property type="entry name" value="TRANSAMIDASE"/>
    <property type="match status" value="1"/>
</dbReference>
<dbReference type="SUPFAM" id="SSF75304">
    <property type="entry name" value="Amidase signature (AS) enzymes"/>
    <property type="match status" value="1"/>
</dbReference>
<dbReference type="AlphaFoldDB" id="A0A418Y113"/>
<feature type="domain" description="Amidase" evidence="2">
    <location>
        <begin position="71"/>
        <end position="499"/>
    </location>
</feature>
<dbReference type="InterPro" id="IPR036928">
    <property type="entry name" value="AS_sf"/>
</dbReference>
<dbReference type="InterPro" id="IPR020556">
    <property type="entry name" value="Amidase_CS"/>
</dbReference>
<proteinExistence type="inferred from homology"/>
<organism evidence="3 4">
    <name type="scientific">Massilia cavernae</name>
    <dbReference type="NCBI Taxonomy" id="2320864"/>
    <lineage>
        <taxon>Bacteria</taxon>
        <taxon>Pseudomonadati</taxon>
        <taxon>Pseudomonadota</taxon>
        <taxon>Betaproteobacteria</taxon>
        <taxon>Burkholderiales</taxon>
        <taxon>Oxalobacteraceae</taxon>
        <taxon>Telluria group</taxon>
        <taxon>Massilia</taxon>
    </lineage>
</organism>
<dbReference type="Gene3D" id="3.90.1300.10">
    <property type="entry name" value="Amidase signature (AS) domain"/>
    <property type="match status" value="1"/>
</dbReference>
<gene>
    <name evidence="3" type="ORF">D3872_09340</name>
</gene>
<dbReference type="EMBL" id="QYUP01000089">
    <property type="protein sequence ID" value="RJG19038.1"/>
    <property type="molecule type" value="Genomic_DNA"/>
</dbReference>